<dbReference type="Pfam" id="PF01527">
    <property type="entry name" value="HTH_Tnp_1"/>
    <property type="match status" value="1"/>
</dbReference>
<evidence type="ECO:0008006" key="3">
    <source>
        <dbReference type="Google" id="ProtNLM"/>
    </source>
</evidence>
<dbReference type="EMBL" id="BAABDL010000022">
    <property type="protein sequence ID" value="GAA4060898.1"/>
    <property type="molecule type" value="Genomic_DNA"/>
</dbReference>
<evidence type="ECO:0000313" key="2">
    <source>
        <dbReference type="Proteomes" id="UP001501734"/>
    </source>
</evidence>
<dbReference type="PANTHER" id="PTHR33215">
    <property type="entry name" value="PROTEIN DISTAL ANTENNA"/>
    <property type="match status" value="1"/>
</dbReference>
<sequence length="94" mass="11200">MTKRKRRTFSKTFKEQVVQLYLSGKPRAEVIKEYDLTASAFDKWVRQHKESGSFEEKDNRTPEQEELIRLRKQNQQLAMENDILKQAALIMGRK</sequence>
<proteinExistence type="predicted"/>
<protein>
    <recommendedName>
        <fullName evidence="3">Transposase</fullName>
    </recommendedName>
</protein>
<dbReference type="PANTHER" id="PTHR33215:SF11">
    <property type="entry name" value="BLR1542 PROTEIN"/>
    <property type="match status" value="1"/>
</dbReference>
<organism evidence="1 2">
    <name type="scientific">Amphibacillus indicireducens</name>
    <dbReference type="NCBI Taxonomy" id="1076330"/>
    <lineage>
        <taxon>Bacteria</taxon>
        <taxon>Bacillati</taxon>
        <taxon>Bacillota</taxon>
        <taxon>Bacilli</taxon>
        <taxon>Bacillales</taxon>
        <taxon>Bacillaceae</taxon>
        <taxon>Amphibacillus</taxon>
    </lineage>
</organism>
<dbReference type="SUPFAM" id="SSF46689">
    <property type="entry name" value="Homeodomain-like"/>
    <property type="match status" value="1"/>
</dbReference>
<dbReference type="Gene3D" id="1.10.10.60">
    <property type="entry name" value="Homeodomain-like"/>
    <property type="match status" value="1"/>
</dbReference>
<gene>
    <name evidence="1" type="ORF">GCM10022410_04940</name>
</gene>
<dbReference type="Proteomes" id="UP001501734">
    <property type="component" value="Unassembled WGS sequence"/>
</dbReference>
<evidence type="ECO:0000313" key="1">
    <source>
        <dbReference type="EMBL" id="GAA4060898.1"/>
    </source>
</evidence>
<dbReference type="InterPro" id="IPR002514">
    <property type="entry name" value="Transposase_8"/>
</dbReference>
<comment type="caution">
    <text evidence="1">The sequence shown here is derived from an EMBL/GenBank/DDBJ whole genome shotgun (WGS) entry which is preliminary data.</text>
</comment>
<reference evidence="2" key="1">
    <citation type="journal article" date="2019" name="Int. J. Syst. Evol. Microbiol.">
        <title>The Global Catalogue of Microorganisms (GCM) 10K type strain sequencing project: providing services to taxonomists for standard genome sequencing and annotation.</title>
        <authorList>
            <consortium name="The Broad Institute Genomics Platform"/>
            <consortium name="The Broad Institute Genome Sequencing Center for Infectious Disease"/>
            <person name="Wu L."/>
            <person name="Ma J."/>
        </authorList>
    </citation>
    <scope>NUCLEOTIDE SEQUENCE [LARGE SCALE GENOMIC DNA]</scope>
    <source>
        <strain evidence="2">JCM 17250</strain>
    </source>
</reference>
<dbReference type="InterPro" id="IPR051839">
    <property type="entry name" value="RD_transcriptional_regulator"/>
</dbReference>
<dbReference type="InterPro" id="IPR009057">
    <property type="entry name" value="Homeodomain-like_sf"/>
</dbReference>
<name>A0ABP7V7F0_9BACI</name>
<accession>A0ABP7V7F0</accession>
<keyword evidence="2" id="KW-1185">Reference proteome</keyword>